<evidence type="ECO:0000313" key="2">
    <source>
        <dbReference type="EMBL" id="CAL1708222.1"/>
    </source>
</evidence>
<accession>A0ABP1DNC0</accession>
<dbReference type="EMBL" id="OZ037947">
    <property type="protein sequence ID" value="CAL1708222.1"/>
    <property type="molecule type" value="Genomic_DNA"/>
</dbReference>
<proteinExistence type="predicted"/>
<reference evidence="3" key="1">
    <citation type="submission" date="2024-04" db="EMBL/GenBank/DDBJ databases">
        <authorList>
            <person name="Shaw F."/>
            <person name="Minotto A."/>
        </authorList>
    </citation>
    <scope>NUCLEOTIDE SEQUENCE [LARGE SCALE GENOMIC DNA]</scope>
</reference>
<dbReference type="Proteomes" id="UP001497453">
    <property type="component" value="Chromosome 4"/>
</dbReference>
<dbReference type="SUPFAM" id="SSF54427">
    <property type="entry name" value="NTF2-like"/>
    <property type="match status" value="1"/>
</dbReference>
<dbReference type="InterPro" id="IPR032710">
    <property type="entry name" value="NTF2-like_dom_sf"/>
</dbReference>
<evidence type="ECO:0000256" key="1">
    <source>
        <dbReference type="SAM" id="MobiDB-lite"/>
    </source>
</evidence>
<dbReference type="Gene3D" id="3.10.450.50">
    <property type="match status" value="1"/>
</dbReference>
<protein>
    <submittedName>
        <fullName evidence="2">Uncharacterized protein</fullName>
    </submittedName>
</protein>
<sequence length="168" mass="19032">MSDQPPSLATTPSVWDEQPVIPPDPSPQLRTVLSFIQGLQESNFPLVKTMMTEDFTMSILPQSLGIPIRPRDEWLETCERASLLWPKSFRLDILDINESPGKLWLHGIATARAKMGKAYENEYMIMFRLTDGKETDGESKISEMKEFMDSLYTSNFAAEVGKSLSQIK</sequence>
<feature type="compositionally biased region" description="Polar residues" evidence="1">
    <location>
        <begin position="1"/>
        <end position="13"/>
    </location>
</feature>
<name>A0ABP1DNC0_9APHY</name>
<keyword evidence="3" id="KW-1185">Reference proteome</keyword>
<evidence type="ECO:0000313" key="3">
    <source>
        <dbReference type="Proteomes" id="UP001497453"/>
    </source>
</evidence>
<gene>
    <name evidence="2" type="ORF">GFSPODELE1_LOCUS6755</name>
</gene>
<feature type="region of interest" description="Disordered" evidence="1">
    <location>
        <begin position="1"/>
        <end position="21"/>
    </location>
</feature>
<organism evidence="2 3">
    <name type="scientific">Somion occarium</name>
    <dbReference type="NCBI Taxonomy" id="3059160"/>
    <lineage>
        <taxon>Eukaryota</taxon>
        <taxon>Fungi</taxon>
        <taxon>Dikarya</taxon>
        <taxon>Basidiomycota</taxon>
        <taxon>Agaricomycotina</taxon>
        <taxon>Agaricomycetes</taxon>
        <taxon>Polyporales</taxon>
        <taxon>Cerrenaceae</taxon>
        <taxon>Somion</taxon>
    </lineage>
</organism>